<gene>
    <name evidence="2" type="ORF">LCGC14_1329710</name>
</gene>
<reference evidence="2" key="1">
    <citation type="journal article" date="2015" name="Nature">
        <title>Complex archaea that bridge the gap between prokaryotes and eukaryotes.</title>
        <authorList>
            <person name="Spang A."/>
            <person name="Saw J.H."/>
            <person name="Jorgensen S.L."/>
            <person name="Zaremba-Niedzwiedzka K."/>
            <person name="Martijn J."/>
            <person name="Lind A.E."/>
            <person name="van Eijk R."/>
            <person name="Schleper C."/>
            <person name="Guy L."/>
            <person name="Ettema T.J."/>
        </authorList>
    </citation>
    <scope>NUCLEOTIDE SEQUENCE</scope>
</reference>
<dbReference type="Pfam" id="PF13487">
    <property type="entry name" value="HD_5"/>
    <property type="match status" value="1"/>
</dbReference>
<dbReference type="InterPro" id="IPR037522">
    <property type="entry name" value="HD_GYP_dom"/>
</dbReference>
<sequence length="263" mass="29648">MEKNNLKDGLLNSDQLEKYADDLAKIYTSEKEKTKELEAANQQLVKFADDLNRTFSELKSAHKELQQSYIDTVYRLVLASEYKDEDTGDHIVRMSRYSELLAEKRGLPVNEVQDILYAAPMHDIGKIGIPDSILMKPGKLTDAEFEIMKTHTTIGAKILADSKAEILQLAQRVAVTHHEKWNGQGYPHGLSEDKIPLVGRIVSIADVFDALTSKRPYKDPFPVEVAVDIIEKEQGEHFDPEVVAIFLENIDTIVEIKSEVALV</sequence>
<dbReference type="PANTHER" id="PTHR45228:SF1">
    <property type="entry name" value="CYCLIC DI-GMP PHOSPHODIESTERASE TM_0186"/>
    <property type="match status" value="1"/>
</dbReference>
<dbReference type="SMART" id="SM00471">
    <property type="entry name" value="HDc"/>
    <property type="match status" value="1"/>
</dbReference>
<organism evidence="2">
    <name type="scientific">marine sediment metagenome</name>
    <dbReference type="NCBI Taxonomy" id="412755"/>
    <lineage>
        <taxon>unclassified sequences</taxon>
        <taxon>metagenomes</taxon>
        <taxon>ecological metagenomes</taxon>
    </lineage>
</organism>
<accession>A0A0F9KHN5</accession>
<name>A0A0F9KHN5_9ZZZZ</name>
<dbReference type="CDD" id="cd00077">
    <property type="entry name" value="HDc"/>
    <property type="match status" value="1"/>
</dbReference>
<evidence type="ECO:0000313" key="2">
    <source>
        <dbReference type="EMBL" id="KKM81448.1"/>
    </source>
</evidence>
<comment type="caution">
    <text evidence="2">The sequence shown here is derived from an EMBL/GenBank/DDBJ whole genome shotgun (WGS) entry which is preliminary data.</text>
</comment>
<proteinExistence type="predicted"/>
<evidence type="ECO:0000259" key="1">
    <source>
        <dbReference type="PROSITE" id="PS51832"/>
    </source>
</evidence>
<protein>
    <recommendedName>
        <fullName evidence="1">HD-GYP domain-containing protein</fullName>
    </recommendedName>
</protein>
<dbReference type="InterPro" id="IPR003607">
    <property type="entry name" value="HD/PDEase_dom"/>
</dbReference>
<feature type="domain" description="HD-GYP" evidence="1">
    <location>
        <begin position="65"/>
        <end position="262"/>
    </location>
</feature>
<dbReference type="Gene3D" id="1.10.3210.10">
    <property type="entry name" value="Hypothetical protein af1432"/>
    <property type="match status" value="1"/>
</dbReference>
<dbReference type="AlphaFoldDB" id="A0A0F9KHN5"/>
<dbReference type="PROSITE" id="PS51832">
    <property type="entry name" value="HD_GYP"/>
    <property type="match status" value="1"/>
</dbReference>
<dbReference type="InterPro" id="IPR052020">
    <property type="entry name" value="Cyclic_di-GMP/3'3'-cGAMP_PDE"/>
</dbReference>
<dbReference type="SUPFAM" id="SSF109604">
    <property type="entry name" value="HD-domain/PDEase-like"/>
    <property type="match status" value="1"/>
</dbReference>
<dbReference type="PANTHER" id="PTHR45228">
    <property type="entry name" value="CYCLIC DI-GMP PHOSPHODIESTERASE TM_0186-RELATED"/>
    <property type="match status" value="1"/>
</dbReference>
<dbReference type="EMBL" id="LAZR01008019">
    <property type="protein sequence ID" value="KKM81448.1"/>
    <property type="molecule type" value="Genomic_DNA"/>
</dbReference>